<keyword evidence="2" id="KW-0012">Acyltransferase</keyword>
<dbReference type="PROSITE" id="PS51186">
    <property type="entry name" value="GNAT"/>
    <property type="match status" value="1"/>
</dbReference>
<feature type="domain" description="N-acetyltransferase" evidence="1">
    <location>
        <begin position="3"/>
        <end position="205"/>
    </location>
</feature>
<protein>
    <submittedName>
        <fullName evidence="2">Acyl-CoA N-acyltransferase</fullName>
    </submittedName>
</protein>
<dbReference type="AlphaFoldDB" id="A0A6A5K667"/>
<evidence type="ECO:0000313" key="3">
    <source>
        <dbReference type="Proteomes" id="UP000800040"/>
    </source>
</evidence>
<name>A0A6A5K667_9PLEO</name>
<proteinExistence type="predicted"/>
<dbReference type="InterPro" id="IPR000182">
    <property type="entry name" value="GNAT_dom"/>
</dbReference>
<dbReference type="SUPFAM" id="SSF55729">
    <property type="entry name" value="Acyl-CoA N-acyltransferases (Nat)"/>
    <property type="match status" value="1"/>
</dbReference>
<dbReference type="OrthoDB" id="2832510at2759"/>
<reference evidence="2" key="1">
    <citation type="submission" date="2020-01" db="EMBL/GenBank/DDBJ databases">
        <authorList>
            <consortium name="DOE Joint Genome Institute"/>
            <person name="Haridas S."/>
            <person name="Albert R."/>
            <person name="Binder M."/>
            <person name="Bloem J."/>
            <person name="Labutti K."/>
            <person name="Salamov A."/>
            <person name="Andreopoulos B."/>
            <person name="Baker S.E."/>
            <person name="Barry K."/>
            <person name="Bills G."/>
            <person name="Bluhm B.H."/>
            <person name="Cannon C."/>
            <person name="Castanera R."/>
            <person name="Culley D.E."/>
            <person name="Daum C."/>
            <person name="Ezra D."/>
            <person name="Gonzalez J.B."/>
            <person name="Henrissat B."/>
            <person name="Kuo A."/>
            <person name="Liang C."/>
            <person name="Lipzen A."/>
            <person name="Lutzoni F."/>
            <person name="Magnuson J."/>
            <person name="Mondo S."/>
            <person name="Nolan M."/>
            <person name="Ohm R."/>
            <person name="Pangilinan J."/>
            <person name="Park H.-J."/>
            <person name="Ramirez L."/>
            <person name="Alfaro M."/>
            <person name="Sun H."/>
            <person name="Tritt A."/>
            <person name="Yoshinaga Y."/>
            <person name="Zwiers L.-H."/>
            <person name="Turgeon B.G."/>
            <person name="Goodwin S.B."/>
            <person name="Spatafora J.W."/>
            <person name="Crous P.W."/>
            <person name="Grigoriev I.V."/>
        </authorList>
    </citation>
    <scope>NUCLEOTIDE SEQUENCE</scope>
    <source>
        <strain evidence="2">P77</strain>
    </source>
</reference>
<dbReference type="Gene3D" id="3.40.630.30">
    <property type="match status" value="1"/>
</dbReference>
<dbReference type="EMBL" id="ML975416">
    <property type="protein sequence ID" value="KAF1829954.1"/>
    <property type="molecule type" value="Genomic_DNA"/>
</dbReference>
<keyword evidence="3" id="KW-1185">Reference proteome</keyword>
<dbReference type="InterPro" id="IPR052523">
    <property type="entry name" value="Trichothecene_AcTrans"/>
</dbReference>
<gene>
    <name evidence="2" type="ORF">BDW02DRAFT_124680</name>
</gene>
<dbReference type="Proteomes" id="UP000800040">
    <property type="component" value="Unassembled WGS sequence"/>
</dbReference>
<dbReference type="InterPro" id="IPR016181">
    <property type="entry name" value="Acyl_CoA_acyltransferase"/>
</dbReference>
<dbReference type="GO" id="GO:0016747">
    <property type="term" value="F:acyltransferase activity, transferring groups other than amino-acyl groups"/>
    <property type="evidence" value="ECO:0007669"/>
    <property type="project" value="InterPro"/>
</dbReference>
<organism evidence="2 3">
    <name type="scientific">Decorospora gaudefroyi</name>
    <dbReference type="NCBI Taxonomy" id="184978"/>
    <lineage>
        <taxon>Eukaryota</taxon>
        <taxon>Fungi</taxon>
        <taxon>Dikarya</taxon>
        <taxon>Ascomycota</taxon>
        <taxon>Pezizomycotina</taxon>
        <taxon>Dothideomycetes</taxon>
        <taxon>Pleosporomycetidae</taxon>
        <taxon>Pleosporales</taxon>
        <taxon>Pleosporineae</taxon>
        <taxon>Pleosporaceae</taxon>
        <taxon>Decorospora</taxon>
    </lineage>
</organism>
<evidence type="ECO:0000259" key="1">
    <source>
        <dbReference type="PROSITE" id="PS51186"/>
    </source>
</evidence>
<dbReference type="PANTHER" id="PTHR42791:SF2">
    <property type="entry name" value="N-ACETYLTRANSFERASE DOMAIN-CONTAINING PROTEIN"/>
    <property type="match status" value="1"/>
</dbReference>
<accession>A0A6A5K667</accession>
<dbReference type="Pfam" id="PF13508">
    <property type="entry name" value="Acetyltransf_7"/>
    <property type="match status" value="1"/>
</dbReference>
<dbReference type="CDD" id="cd04301">
    <property type="entry name" value="NAT_SF"/>
    <property type="match status" value="1"/>
</dbReference>
<evidence type="ECO:0000313" key="2">
    <source>
        <dbReference type="EMBL" id="KAF1829954.1"/>
    </source>
</evidence>
<sequence>MPFHIVAAKQEDAAQIARLHVQAFTSNVIMQAIYPSPSIWQELEKATETKILDDIEHPQTTVLAALDVDETSSASKVVGYAVWSHPVYKDTAALDPTRWKLPPGTDYNVLGPWRAETAKVADCVIGRIPRYDLAWLVVSAAYVRRGIGTRLLRWGLDLCDSQNVPAYVESTVEAADDFYVKAGFEERDRIRLGVKGMMYEEVACVYVPRHE</sequence>
<keyword evidence="2" id="KW-0808">Transferase</keyword>
<dbReference type="PANTHER" id="PTHR42791">
    <property type="entry name" value="GNAT FAMILY ACETYLTRANSFERASE"/>
    <property type="match status" value="1"/>
</dbReference>